<keyword evidence="3" id="KW-0560">Oxidoreductase</keyword>
<evidence type="ECO:0000256" key="4">
    <source>
        <dbReference type="PROSITE-ProRule" id="PRU00339"/>
    </source>
</evidence>
<dbReference type="InterPro" id="IPR007803">
    <property type="entry name" value="Asp/Arg/Pro-Hydrxlase"/>
</dbReference>
<dbReference type="PROSITE" id="PS50005">
    <property type="entry name" value="TPR"/>
    <property type="match status" value="1"/>
</dbReference>
<dbReference type="Pfam" id="PF05118">
    <property type="entry name" value="Asp_Arg_Hydrox"/>
    <property type="match status" value="1"/>
</dbReference>
<gene>
    <name evidence="7" type="ORF">M1K48_10970</name>
</gene>
<proteinExistence type="inferred from homology"/>
<feature type="compositionally biased region" description="Polar residues" evidence="5">
    <location>
        <begin position="8"/>
        <end position="20"/>
    </location>
</feature>
<feature type="domain" description="Aspartyl/asparaginy/proline hydroxylase" evidence="6">
    <location>
        <begin position="229"/>
        <end position="393"/>
    </location>
</feature>
<protein>
    <submittedName>
        <fullName evidence="7">Aspartyl/asparaginyl beta-hydroxylase domain-containing protein</fullName>
    </submittedName>
</protein>
<comment type="similarity">
    <text evidence="1">Belongs to the aspartyl/asparaginyl beta-hydroxylase family.</text>
</comment>
<keyword evidence="2" id="KW-0223">Dioxygenase</keyword>
<dbReference type="PANTHER" id="PTHR46332">
    <property type="entry name" value="ASPARTATE BETA-HYDROXYLASE DOMAIN-CONTAINING PROTEIN 2"/>
    <property type="match status" value="1"/>
</dbReference>
<evidence type="ECO:0000256" key="2">
    <source>
        <dbReference type="ARBA" id="ARBA00022964"/>
    </source>
</evidence>
<dbReference type="PANTHER" id="PTHR46332:SF5">
    <property type="entry name" value="ASPARTATE BETA-HYDROXYLASE DOMAIN CONTAINING 2"/>
    <property type="match status" value="1"/>
</dbReference>
<dbReference type="EMBL" id="CP097253">
    <property type="protein sequence ID" value="UUR07455.1"/>
    <property type="molecule type" value="Genomic_DNA"/>
</dbReference>
<accession>A0ABY5MUQ2</accession>
<dbReference type="Gene3D" id="2.60.120.330">
    <property type="entry name" value="B-lactam Antibiotic, Isopenicillin N Synthase, Chain"/>
    <property type="match status" value="1"/>
</dbReference>
<dbReference type="Proteomes" id="UP000831921">
    <property type="component" value="Chromosome"/>
</dbReference>
<dbReference type="InterPro" id="IPR027443">
    <property type="entry name" value="IPNS-like_sf"/>
</dbReference>
<sequence>MAALSGRRGTTASDGPSSALQAAAGAPYARAMVQPEDPRRYNQLGMQALAEQRFADAATAFARAAELDPAEPLLQVNLAAAQRQAGNDAGEQQALQAALALDARHFTANLRLAELFERQGLLSKAAPHWAGVVQLAAAMNPRPPLAEDALARGTRFLDHHNREFQSALERELGDALDGPDSRRFRAAVDVMMGKRRVYQNECHGVHFPFLPADEFFERRHFPWFDELEAQTPAIREEALALLAGGNAAIRPYVRQPKGTPQNKWTPLDDNLNWGACFLWEYGVRNDPVCALCPQTAAALEKVPRSHVPGKAPSAFFSILQPGAHIPPHTGVTNSRAIIHLPLVVPDGCTFRVGGETRAWREGEAFAFDDTIEHEAWNRSDEVRIVLIFDVWNPHLTPAEQDQLARLFAVVDKGLVAPRA</sequence>
<keyword evidence="4" id="KW-0802">TPR repeat</keyword>
<dbReference type="RefSeq" id="WP_249455171.1">
    <property type="nucleotide sequence ID" value="NZ_CP097253.1"/>
</dbReference>
<dbReference type="InterPro" id="IPR051821">
    <property type="entry name" value="Asp/Asn_beta-hydroxylase"/>
</dbReference>
<dbReference type="InterPro" id="IPR011990">
    <property type="entry name" value="TPR-like_helical_dom_sf"/>
</dbReference>
<feature type="region of interest" description="Disordered" evidence="5">
    <location>
        <begin position="1"/>
        <end position="21"/>
    </location>
</feature>
<dbReference type="Gene3D" id="1.25.40.10">
    <property type="entry name" value="Tetratricopeptide repeat domain"/>
    <property type="match status" value="1"/>
</dbReference>
<dbReference type="SUPFAM" id="SSF48452">
    <property type="entry name" value="TPR-like"/>
    <property type="match status" value="1"/>
</dbReference>
<evidence type="ECO:0000313" key="7">
    <source>
        <dbReference type="EMBL" id="UUR07455.1"/>
    </source>
</evidence>
<evidence type="ECO:0000259" key="6">
    <source>
        <dbReference type="Pfam" id="PF05118"/>
    </source>
</evidence>
<name>A0ABY5MUQ2_9SPHN</name>
<keyword evidence="8" id="KW-1185">Reference proteome</keyword>
<evidence type="ECO:0000313" key="8">
    <source>
        <dbReference type="Proteomes" id="UP000831921"/>
    </source>
</evidence>
<dbReference type="InterPro" id="IPR019734">
    <property type="entry name" value="TPR_rpt"/>
</dbReference>
<evidence type="ECO:0000256" key="1">
    <source>
        <dbReference type="ARBA" id="ARBA00007730"/>
    </source>
</evidence>
<dbReference type="SUPFAM" id="SSF51197">
    <property type="entry name" value="Clavaminate synthase-like"/>
    <property type="match status" value="1"/>
</dbReference>
<feature type="repeat" description="TPR" evidence="4">
    <location>
        <begin position="38"/>
        <end position="71"/>
    </location>
</feature>
<evidence type="ECO:0000256" key="5">
    <source>
        <dbReference type="SAM" id="MobiDB-lite"/>
    </source>
</evidence>
<reference evidence="7 8" key="1">
    <citation type="submission" date="2022-05" db="EMBL/GenBank/DDBJ databases">
        <title>S8-45 Sphingomonas ultraviolaceadurans.</title>
        <authorList>
            <person name="Liu Y."/>
        </authorList>
    </citation>
    <scope>NUCLEOTIDE SEQUENCE [LARGE SCALE GENOMIC DNA]</scope>
    <source>
        <strain evidence="7 8">S8-45</strain>
    </source>
</reference>
<organism evidence="7 8">
    <name type="scientific">Sphingomonas glaciei</name>
    <dbReference type="NCBI Taxonomy" id="2938948"/>
    <lineage>
        <taxon>Bacteria</taxon>
        <taxon>Pseudomonadati</taxon>
        <taxon>Pseudomonadota</taxon>
        <taxon>Alphaproteobacteria</taxon>
        <taxon>Sphingomonadales</taxon>
        <taxon>Sphingomonadaceae</taxon>
        <taxon>Sphingomonas</taxon>
    </lineage>
</organism>
<evidence type="ECO:0000256" key="3">
    <source>
        <dbReference type="ARBA" id="ARBA00023002"/>
    </source>
</evidence>